<dbReference type="SUPFAM" id="SSF56349">
    <property type="entry name" value="DNA breaking-rejoining enzymes"/>
    <property type="match status" value="1"/>
</dbReference>
<keyword evidence="3" id="KW-0233">DNA recombination</keyword>
<dbReference type="Proteomes" id="UP000295601">
    <property type="component" value="Unassembled WGS sequence"/>
</dbReference>
<organism evidence="5 6">
    <name type="scientific">Leucobacter luti</name>
    <dbReference type="NCBI Taxonomy" id="340320"/>
    <lineage>
        <taxon>Bacteria</taxon>
        <taxon>Bacillati</taxon>
        <taxon>Actinomycetota</taxon>
        <taxon>Actinomycetes</taxon>
        <taxon>Micrococcales</taxon>
        <taxon>Microbacteriaceae</taxon>
        <taxon>Leucobacter</taxon>
    </lineage>
</organism>
<dbReference type="Gene3D" id="1.10.150.130">
    <property type="match status" value="1"/>
</dbReference>
<evidence type="ECO:0000256" key="2">
    <source>
        <dbReference type="ARBA" id="ARBA00023125"/>
    </source>
</evidence>
<feature type="domain" description="Tyr recombinase" evidence="4">
    <location>
        <begin position="127"/>
        <end position="339"/>
    </location>
</feature>
<dbReference type="RefSeq" id="WP_166644369.1">
    <property type="nucleotide sequence ID" value="NZ_SNYA01000008.1"/>
</dbReference>
<comment type="similarity">
    <text evidence="1">Belongs to the 'phage' integrase family.</text>
</comment>
<dbReference type="EMBL" id="SNYA01000008">
    <property type="protein sequence ID" value="TDP89789.1"/>
    <property type="molecule type" value="Genomic_DNA"/>
</dbReference>
<evidence type="ECO:0000256" key="3">
    <source>
        <dbReference type="ARBA" id="ARBA00023172"/>
    </source>
</evidence>
<dbReference type="InterPro" id="IPR010998">
    <property type="entry name" value="Integrase_recombinase_N"/>
</dbReference>
<reference evidence="5 6" key="1">
    <citation type="submission" date="2019-03" db="EMBL/GenBank/DDBJ databases">
        <title>Genomic analyses of the natural microbiome of Caenorhabditis elegans.</title>
        <authorList>
            <person name="Samuel B."/>
        </authorList>
    </citation>
    <scope>NUCLEOTIDE SEQUENCE [LARGE SCALE GENOMIC DNA]</scope>
    <source>
        <strain evidence="5 6">JUb18</strain>
    </source>
</reference>
<dbReference type="PANTHER" id="PTHR30349">
    <property type="entry name" value="PHAGE INTEGRASE-RELATED"/>
    <property type="match status" value="1"/>
</dbReference>
<dbReference type="AlphaFoldDB" id="A0A4R6RSD9"/>
<evidence type="ECO:0000313" key="5">
    <source>
        <dbReference type="EMBL" id="TDP89789.1"/>
    </source>
</evidence>
<dbReference type="GO" id="GO:0006310">
    <property type="term" value="P:DNA recombination"/>
    <property type="evidence" value="ECO:0007669"/>
    <property type="project" value="UniProtKB-KW"/>
</dbReference>
<evidence type="ECO:0000259" key="4">
    <source>
        <dbReference type="PROSITE" id="PS51898"/>
    </source>
</evidence>
<dbReference type="GO" id="GO:0003677">
    <property type="term" value="F:DNA binding"/>
    <property type="evidence" value="ECO:0007669"/>
    <property type="project" value="UniProtKB-KW"/>
</dbReference>
<keyword evidence="2" id="KW-0238">DNA-binding</keyword>
<evidence type="ECO:0000313" key="6">
    <source>
        <dbReference type="Proteomes" id="UP000295601"/>
    </source>
</evidence>
<proteinExistence type="inferred from homology"/>
<comment type="caution">
    <text evidence="5">The sequence shown here is derived from an EMBL/GenBank/DDBJ whole genome shotgun (WGS) entry which is preliminary data.</text>
</comment>
<dbReference type="InterPro" id="IPR013762">
    <property type="entry name" value="Integrase-like_cat_sf"/>
</dbReference>
<dbReference type="Pfam" id="PF00589">
    <property type="entry name" value="Phage_integrase"/>
    <property type="match status" value="1"/>
</dbReference>
<dbReference type="InterPro" id="IPR002104">
    <property type="entry name" value="Integrase_catalytic"/>
</dbReference>
<keyword evidence="6" id="KW-1185">Reference proteome</keyword>
<dbReference type="PROSITE" id="PS51898">
    <property type="entry name" value="TYR_RECOMBINASE"/>
    <property type="match status" value="1"/>
</dbReference>
<dbReference type="InterPro" id="IPR011010">
    <property type="entry name" value="DNA_brk_join_enz"/>
</dbReference>
<dbReference type="InterPro" id="IPR050090">
    <property type="entry name" value="Tyrosine_recombinase_XerCD"/>
</dbReference>
<dbReference type="PANTHER" id="PTHR30349:SF41">
    <property type="entry name" value="INTEGRASE_RECOMBINASE PROTEIN MJ0367-RELATED"/>
    <property type="match status" value="1"/>
</dbReference>
<name>A0A4R6RSD9_9MICO</name>
<protein>
    <submittedName>
        <fullName evidence="5">Site-specific recombinase XerD</fullName>
    </submittedName>
</protein>
<sequence>MTSTTTLAPISNLTDVFSTIADSLAPSTQNTYEQQLKLMREHYSRRGWEIYPYSPEGEFMGAQFVAQVLSYLQELQSRGRTVSTLVKTLSALKNDASAPEAIGLLNSKAVNAFMHGVRRNGAGYKPRKAKAFSLQELKVLHASLKKQHSVRATRDRAILALGVATALRSSELTALTLGDLTPMLIADGFLVTVTRSKTDQTGEGRSIPFKSSSNSLLDPVKALKEWLRVLAHFGFSAEVTPNAPLFPNMRGNSITGAFISHPAVTLSEMLRRSVVKAGVCTVSEAQAFSSHSLRTTFITLSSQAGVSERLISEVSGHKNMHTLRGYDRTAVEAFAQTEYLGE</sequence>
<dbReference type="GO" id="GO:0015074">
    <property type="term" value="P:DNA integration"/>
    <property type="evidence" value="ECO:0007669"/>
    <property type="project" value="InterPro"/>
</dbReference>
<accession>A0A4R6RSD9</accession>
<evidence type="ECO:0000256" key="1">
    <source>
        <dbReference type="ARBA" id="ARBA00008857"/>
    </source>
</evidence>
<dbReference type="Gene3D" id="1.10.443.10">
    <property type="entry name" value="Intergrase catalytic core"/>
    <property type="match status" value="1"/>
</dbReference>
<gene>
    <name evidence="5" type="ORF">EDF62_3086</name>
</gene>